<dbReference type="Proteomes" id="UP000218377">
    <property type="component" value="Unassembled WGS sequence"/>
</dbReference>
<dbReference type="GO" id="GO:0016887">
    <property type="term" value="F:ATP hydrolysis activity"/>
    <property type="evidence" value="ECO:0007669"/>
    <property type="project" value="InterPro"/>
</dbReference>
<dbReference type="InterPro" id="IPR027417">
    <property type="entry name" value="P-loop_NTPase"/>
</dbReference>
<keyword evidence="2" id="KW-0813">Transport</keyword>
<dbReference type="Proteomes" id="UP000234525">
    <property type="component" value="Unassembled WGS sequence"/>
</dbReference>
<evidence type="ECO:0000313" key="10">
    <source>
        <dbReference type="Proteomes" id="UP000218377"/>
    </source>
</evidence>
<dbReference type="PANTHER" id="PTHR42734:SF5">
    <property type="entry name" value="IRON TRANSPORT SYSTEM ATP-BINDING PROTEIN HI_0361-RELATED"/>
    <property type="match status" value="1"/>
</dbReference>
<evidence type="ECO:0000313" key="9">
    <source>
        <dbReference type="EMBL" id="SMX79112.1"/>
    </source>
</evidence>
<accession>A0A2H1I242</accession>
<reference evidence="11 12" key="3">
    <citation type="submission" date="2017-03" db="EMBL/GenBank/DDBJ databases">
        <authorList>
            <person name="Afonso C.L."/>
            <person name="Miller P.J."/>
            <person name="Scott M.A."/>
            <person name="Spackman E."/>
            <person name="Goraichik I."/>
            <person name="Dimitrov K.M."/>
            <person name="Suarez D.L."/>
            <person name="Swayne D.E."/>
        </authorList>
    </citation>
    <scope>NUCLEOTIDE SEQUENCE [LARGE SCALE GENOMIC DNA]</scope>
    <source>
        <strain evidence="7">6</strain>
        <strain evidence="12">6(3)</strain>
        <strain evidence="9">8</strain>
        <strain evidence="11">8(6)</strain>
        <strain evidence="8">ATCC 9175</strain>
    </source>
</reference>
<dbReference type="Proteomes" id="UP000234300">
    <property type="component" value="Unassembled WGS sequence"/>
</dbReference>
<dbReference type="InterPro" id="IPR047748">
    <property type="entry name" value="AztA-like"/>
</dbReference>
<keyword evidence="4 8" id="KW-0067">ATP-binding</keyword>
<dbReference type="GeneID" id="60907715"/>
<dbReference type="InterPro" id="IPR003593">
    <property type="entry name" value="AAA+_ATPase"/>
</dbReference>
<comment type="similarity">
    <text evidence="1">Belongs to the ABC transporter superfamily.</text>
</comment>
<reference evidence="6 10" key="1">
    <citation type="journal article" date="2017" name="Elife">
        <title>Extensive horizontal gene transfer in cheese-associated bacteria.</title>
        <authorList>
            <person name="Bonham K.S."/>
            <person name="Wolfe B.E."/>
            <person name="Dutton R.J."/>
        </authorList>
    </citation>
    <scope>NUCLEOTIDE SEQUENCE [LARGE SCALE GENOMIC DNA]</scope>
    <source>
        <strain evidence="6 10">JB5</strain>
    </source>
</reference>
<dbReference type="NCBIfam" id="NF040873">
    <property type="entry name" value="AztA"/>
    <property type="match status" value="1"/>
</dbReference>
<dbReference type="InterPro" id="IPR050153">
    <property type="entry name" value="Metal_Ion_Import_ABC"/>
</dbReference>
<gene>
    <name evidence="8" type="ORF">BAUR9175_00851</name>
    <name evidence="7" type="ORF">BAURA63_00279</name>
    <name evidence="9" type="ORF">BAURA86_01026</name>
    <name evidence="6" type="ORF">CIK79_05835</name>
</gene>
<dbReference type="EMBL" id="FXYZ01000001">
    <property type="protein sequence ID" value="SMX63589.1"/>
    <property type="molecule type" value="Genomic_DNA"/>
</dbReference>
<evidence type="ECO:0000313" key="7">
    <source>
        <dbReference type="EMBL" id="SMX63589.1"/>
    </source>
</evidence>
<evidence type="ECO:0000313" key="12">
    <source>
        <dbReference type="Proteomes" id="UP000234327"/>
    </source>
</evidence>
<dbReference type="PROSITE" id="PS50893">
    <property type="entry name" value="ABC_TRANSPORTER_2"/>
    <property type="match status" value="1"/>
</dbReference>
<proteinExistence type="inferred from homology"/>
<evidence type="ECO:0000259" key="5">
    <source>
        <dbReference type="PROSITE" id="PS50893"/>
    </source>
</evidence>
<protein>
    <submittedName>
        <fullName evidence="6">ABC transporter ATP-binding protein</fullName>
    </submittedName>
    <submittedName>
        <fullName evidence="8">Zinc/manganese transport system ATP-binding protein</fullName>
    </submittedName>
</protein>
<reference evidence="13" key="2">
    <citation type="submission" date="2017-03" db="EMBL/GenBank/DDBJ databases">
        <authorList>
            <person name="Monnet C."/>
        </authorList>
    </citation>
    <scope>NUCLEOTIDE SEQUENCE [LARGE SCALE GENOMIC DNA]</scope>
    <source>
        <strain evidence="13">ATCC 9175</strain>
    </source>
</reference>
<dbReference type="Gene3D" id="3.40.50.300">
    <property type="entry name" value="P-loop containing nucleotide triphosphate hydrolases"/>
    <property type="match status" value="1"/>
</dbReference>
<evidence type="ECO:0000256" key="4">
    <source>
        <dbReference type="ARBA" id="ARBA00022840"/>
    </source>
</evidence>
<dbReference type="Proteomes" id="UP000234327">
    <property type="component" value="Unassembled WGS sequence"/>
</dbReference>
<evidence type="ECO:0000313" key="11">
    <source>
        <dbReference type="Proteomes" id="UP000234300"/>
    </source>
</evidence>
<keyword evidence="3" id="KW-0547">Nucleotide-binding</keyword>
<evidence type="ECO:0000313" key="6">
    <source>
        <dbReference type="EMBL" id="PCC17853.1"/>
    </source>
</evidence>
<evidence type="ECO:0000256" key="1">
    <source>
        <dbReference type="ARBA" id="ARBA00005417"/>
    </source>
</evidence>
<dbReference type="EMBL" id="FXZB01000004">
    <property type="protein sequence ID" value="SMX69289.1"/>
    <property type="molecule type" value="Genomic_DNA"/>
</dbReference>
<evidence type="ECO:0000313" key="13">
    <source>
        <dbReference type="Proteomes" id="UP000234525"/>
    </source>
</evidence>
<dbReference type="EMBL" id="FXZI01000002">
    <property type="protein sequence ID" value="SMX79112.1"/>
    <property type="molecule type" value="Genomic_DNA"/>
</dbReference>
<dbReference type="GO" id="GO:0005524">
    <property type="term" value="F:ATP binding"/>
    <property type="evidence" value="ECO:0007669"/>
    <property type="project" value="UniProtKB-KW"/>
</dbReference>
<dbReference type="EMBL" id="NRGX01000001">
    <property type="protein sequence ID" value="PCC17853.1"/>
    <property type="molecule type" value="Genomic_DNA"/>
</dbReference>
<dbReference type="PANTHER" id="PTHR42734">
    <property type="entry name" value="METAL TRANSPORT SYSTEM ATP-BINDING PROTEIN TM_0124-RELATED"/>
    <property type="match status" value="1"/>
</dbReference>
<dbReference type="SMART" id="SM00382">
    <property type="entry name" value="AAA"/>
    <property type="match status" value="1"/>
</dbReference>
<name>A0A2H1I242_BREAU</name>
<dbReference type="PROSITE" id="PS00211">
    <property type="entry name" value="ABC_TRANSPORTER_1"/>
    <property type="match status" value="1"/>
</dbReference>
<dbReference type="InterPro" id="IPR003439">
    <property type="entry name" value="ABC_transporter-like_ATP-bd"/>
</dbReference>
<accession>A0A2A3X2A2</accession>
<sequence>MGNPITVADLTCHHGDHLAVKGVSLTAVPGQVTALVGANGSGKSTVLMALAGLLRPTSGTISGRPASIAFVPQRSTAPDHLPITVRQTVAMGRWASCGPLTRLGGEDRRIIDDCLARLRISDLASRRLGSLSGGQRQRALVAQGLAQRPELLLLDEPLAGIDIHAAVDIAEAIDSERNRGATIVMATHERAQAERADHVVRLEQGVLAAG</sequence>
<dbReference type="AlphaFoldDB" id="A0A2H1I242"/>
<organism evidence="8 13">
    <name type="scientific">Brevibacterium aurantiacum</name>
    <dbReference type="NCBI Taxonomy" id="273384"/>
    <lineage>
        <taxon>Bacteria</taxon>
        <taxon>Bacillati</taxon>
        <taxon>Actinomycetota</taxon>
        <taxon>Actinomycetes</taxon>
        <taxon>Micrococcales</taxon>
        <taxon>Brevibacteriaceae</taxon>
        <taxon>Brevibacterium</taxon>
    </lineage>
</organism>
<keyword evidence="13" id="KW-1185">Reference proteome</keyword>
<evidence type="ECO:0000313" key="8">
    <source>
        <dbReference type="EMBL" id="SMX69289.1"/>
    </source>
</evidence>
<dbReference type="RefSeq" id="WP_096157623.1">
    <property type="nucleotide sequence ID" value="NZ_BJME01000006.1"/>
</dbReference>
<evidence type="ECO:0000256" key="3">
    <source>
        <dbReference type="ARBA" id="ARBA00022741"/>
    </source>
</evidence>
<dbReference type="InterPro" id="IPR017871">
    <property type="entry name" value="ABC_transporter-like_CS"/>
</dbReference>
<dbReference type="SUPFAM" id="SSF52540">
    <property type="entry name" value="P-loop containing nucleoside triphosphate hydrolases"/>
    <property type="match status" value="1"/>
</dbReference>
<dbReference type="Pfam" id="PF00005">
    <property type="entry name" value="ABC_tran"/>
    <property type="match status" value="1"/>
</dbReference>
<feature type="domain" description="ABC transporter" evidence="5">
    <location>
        <begin position="5"/>
        <end position="210"/>
    </location>
</feature>
<evidence type="ECO:0000256" key="2">
    <source>
        <dbReference type="ARBA" id="ARBA00022448"/>
    </source>
</evidence>